<keyword evidence="5" id="KW-0238">DNA-binding</keyword>
<keyword evidence="5" id="KW-0269">Exonuclease</keyword>
<evidence type="ECO:0000256" key="5">
    <source>
        <dbReference type="RuleBase" id="RU910737"/>
    </source>
</evidence>
<evidence type="ECO:0000259" key="8">
    <source>
        <dbReference type="SMART" id="SM00485"/>
    </source>
</evidence>
<comment type="subcellular location">
    <subcellularLocation>
        <location evidence="5">Nucleus</location>
    </subcellularLocation>
</comment>
<dbReference type="EC" id="3.1.-.-" evidence="5"/>
<evidence type="ECO:0000313" key="10">
    <source>
        <dbReference type="Proteomes" id="UP001329825"/>
    </source>
</evidence>
<comment type="function">
    <text evidence="5">5'-&gt;3' double-stranded DNA exonuclease which may also possess a cryptic 3'-&gt;5' double-stranded DNA exonuclease activity. Functions in DNA mismatch repair.</text>
</comment>
<dbReference type="PANTHER" id="PTHR11081">
    <property type="entry name" value="FLAP ENDONUCLEASE FAMILY MEMBER"/>
    <property type="match status" value="1"/>
</dbReference>
<dbReference type="Proteomes" id="UP001329825">
    <property type="component" value="Chromosome 3"/>
</dbReference>
<dbReference type="Gene3D" id="3.40.50.1010">
    <property type="entry name" value="5'-nuclease"/>
    <property type="match status" value="2"/>
</dbReference>
<dbReference type="SMART" id="SM00279">
    <property type="entry name" value="HhH2"/>
    <property type="match status" value="1"/>
</dbReference>
<keyword evidence="5" id="KW-0234">DNA repair</keyword>
<dbReference type="GeneID" id="87954839"/>
<evidence type="ECO:0000256" key="4">
    <source>
        <dbReference type="ARBA" id="ARBA00022842"/>
    </source>
</evidence>
<dbReference type="EMBL" id="CP141883">
    <property type="protein sequence ID" value="WRT65759.1"/>
    <property type="molecule type" value="Genomic_DNA"/>
</dbReference>
<accession>A0ABZ1CWS8</accession>
<dbReference type="InterPro" id="IPR008918">
    <property type="entry name" value="HhH2"/>
</dbReference>
<evidence type="ECO:0000313" key="9">
    <source>
        <dbReference type="EMBL" id="WRT65759.1"/>
    </source>
</evidence>
<keyword evidence="10" id="KW-1185">Reference proteome</keyword>
<comment type="similarity">
    <text evidence="5">Belongs to the XPG/RAD2 endonuclease family. EXO1 subfamily.</text>
</comment>
<protein>
    <recommendedName>
        <fullName evidence="5">Exonuclease 1</fullName>
        <ecNumber evidence="5">3.1.-.-</ecNumber>
    </recommendedName>
</protein>
<evidence type="ECO:0000256" key="3">
    <source>
        <dbReference type="ARBA" id="ARBA00022801"/>
    </source>
</evidence>
<dbReference type="Gene3D" id="1.10.150.20">
    <property type="entry name" value="5' to 3' exonuclease, C-terminal subdomain"/>
    <property type="match status" value="1"/>
</dbReference>
<gene>
    <name evidence="9" type="ORF">IL334_002708</name>
</gene>
<dbReference type="PANTHER" id="PTHR11081:SF8">
    <property type="entry name" value="EXONUCLEASE 1"/>
    <property type="match status" value="1"/>
</dbReference>
<organism evidence="9 10">
    <name type="scientific">Kwoniella shivajii</name>
    <dbReference type="NCBI Taxonomy" id="564305"/>
    <lineage>
        <taxon>Eukaryota</taxon>
        <taxon>Fungi</taxon>
        <taxon>Dikarya</taxon>
        <taxon>Basidiomycota</taxon>
        <taxon>Agaricomycotina</taxon>
        <taxon>Tremellomycetes</taxon>
        <taxon>Tremellales</taxon>
        <taxon>Cryptococcaceae</taxon>
        <taxon>Kwoniella</taxon>
    </lineage>
</organism>
<dbReference type="Pfam" id="PF00752">
    <property type="entry name" value="XPG_N"/>
    <property type="match status" value="1"/>
</dbReference>
<dbReference type="InterPro" id="IPR036279">
    <property type="entry name" value="5-3_exonuclease_C_sf"/>
</dbReference>
<keyword evidence="2 5" id="KW-0479">Metal-binding</keyword>
<dbReference type="PRINTS" id="PR00853">
    <property type="entry name" value="XPGRADSUPER"/>
</dbReference>
<feature type="domain" description="XPG N-terminal" evidence="8">
    <location>
        <begin position="1"/>
        <end position="105"/>
    </location>
</feature>
<dbReference type="InterPro" id="IPR006084">
    <property type="entry name" value="XPG/Rad2"/>
</dbReference>
<keyword evidence="4 5" id="KW-0460">Magnesium</keyword>
<dbReference type="RefSeq" id="XP_062790499.1">
    <property type="nucleotide sequence ID" value="XM_062934448.1"/>
</dbReference>
<keyword evidence="5" id="KW-0539">Nucleus</keyword>
<proteinExistence type="inferred from homology"/>
<evidence type="ECO:0000256" key="1">
    <source>
        <dbReference type="ARBA" id="ARBA00022722"/>
    </source>
</evidence>
<name>A0ABZ1CWS8_9TREE</name>
<reference evidence="9 10" key="1">
    <citation type="submission" date="2024-01" db="EMBL/GenBank/DDBJ databases">
        <title>Comparative genomics of Cryptococcus and Kwoniella reveals pathogenesis evolution and contrasting modes of karyotype evolution via chromosome fusion or intercentromeric recombination.</title>
        <authorList>
            <person name="Coelho M.A."/>
            <person name="David-Palma M."/>
            <person name="Shea T."/>
            <person name="Bowers K."/>
            <person name="McGinley-Smith S."/>
            <person name="Mohammad A.W."/>
            <person name="Gnirke A."/>
            <person name="Yurkov A.M."/>
            <person name="Nowrousian M."/>
            <person name="Sun S."/>
            <person name="Cuomo C.A."/>
            <person name="Heitman J."/>
        </authorList>
    </citation>
    <scope>NUCLEOTIDE SEQUENCE [LARGE SCALE GENOMIC DNA]</scope>
    <source>
        <strain evidence="9">CBS 11374</strain>
    </source>
</reference>
<keyword evidence="3 5" id="KW-0378">Hydrolase</keyword>
<dbReference type="InterPro" id="IPR029060">
    <property type="entry name" value="PIN-like_dom_sf"/>
</dbReference>
<evidence type="ECO:0000256" key="6">
    <source>
        <dbReference type="SAM" id="MobiDB-lite"/>
    </source>
</evidence>
<dbReference type="Pfam" id="PF00867">
    <property type="entry name" value="XPG_I"/>
    <property type="match status" value="1"/>
</dbReference>
<feature type="region of interest" description="Disordered" evidence="6">
    <location>
        <begin position="166"/>
        <end position="186"/>
    </location>
</feature>
<evidence type="ECO:0000256" key="2">
    <source>
        <dbReference type="ARBA" id="ARBA00022723"/>
    </source>
</evidence>
<feature type="domain" description="XPG-I" evidence="7">
    <location>
        <begin position="404"/>
        <end position="474"/>
    </location>
</feature>
<dbReference type="SMART" id="SM00484">
    <property type="entry name" value="XPGI"/>
    <property type="match status" value="1"/>
</dbReference>
<keyword evidence="1 5" id="KW-0540">Nuclease</keyword>
<dbReference type="SMART" id="SM00485">
    <property type="entry name" value="XPGN"/>
    <property type="match status" value="1"/>
</dbReference>
<keyword evidence="5" id="KW-0267">Excision nuclease</keyword>
<comment type="cofactor">
    <cofactor evidence="5">
        <name>Mg(2+)</name>
        <dbReference type="ChEBI" id="CHEBI:18420"/>
    </cofactor>
    <text evidence="5">Binds 2 magnesium ions per subunit. They probably participate in the reaction catalyzed by the enzyme. May bind an additional third magnesium ion after substrate binding.</text>
</comment>
<dbReference type="InterPro" id="IPR006086">
    <property type="entry name" value="XPG-I_dom"/>
</dbReference>
<keyword evidence="5" id="KW-0227">DNA damage</keyword>
<dbReference type="SUPFAM" id="SSF88723">
    <property type="entry name" value="PIN domain-like"/>
    <property type="match status" value="1"/>
</dbReference>
<dbReference type="InterPro" id="IPR006085">
    <property type="entry name" value="XPG_DNA_repair_N"/>
</dbReference>
<sequence length="594" mass="67009">MGVKDLLSWVRKTHPQAITQYPLRWASPELKGKKVAIDATLLTNRYHFASRDGPHKGKGEIVGWYNLISEMRAYGVKPVAIWDQRGVREWKAPEALRRLAVRGAHLARRNHEFDRSSRLESLREVLQEFQSMHEEEKDIVRAHWETTRFMFLRPREEEFMEWETSKAMKKEKSPPIASLPPPISIQELPLTPPPTPPLPEGMIEPSKSAQLSSTLSEADAEVIDRVVNFIDTLAPLVQEYRESHKPSSKKDTLETDGLGLGLGEGIVEMEEELREWVPSKSTSLDVVEDDRVEKVEELDQALSELVPSNRVGETPRQMALTLKEGEIISSMLSTPPSPPFKEIGHLPTPPSSPTIDETYPEIEPDPLERLDDLISDLPSVRAIYERALDIPSAADHEDCKELLRIMGVPVLEAKIPYEAEGLASALAKNGFVDFVGTEDSDVLAYEGPLLKHLSPITSHLSLITGPDLRQLTGLSPSAYLDFLVLLGTDASPRIPKIGPVSAIKLIKSHGSIESILEKEPKIADRIIDKERFMEMVNNARKVFTELPPTSQYLEEGNTELEEMEWNDEDVERLLEERHGIKLIEARQEIQQEYI</sequence>
<dbReference type="SUPFAM" id="SSF47807">
    <property type="entry name" value="5' to 3' exonuclease, C-terminal subdomain"/>
    <property type="match status" value="1"/>
</dbReference>
<keyword evidence="5" id="KW-0228">DNA excision</keyword>
<evidence type="ECO:0000259" key="7">
    <source>
        <dbReference type="SMART" id="SM00484"/>
    </source>
</evidence>